<dbReference type="PRINTS" id="PR00507">
    <property type="entry name" value="N12N6MTFRASE"/>
</dbReference>
<dbReference type="EMBL" id="JACCCY010000004">
    <property type="protein sequence ID" value="NYI50660.1"/>
    <property type="molecule type" value="Genomic_DNA"/>
</dbReference>
<keyword evidence="9" id="KW-1185">Reference proteome</keyword>
<evidence type="ECO:0000256" key="1">
    <source>
        <dbReference type="ARBA" id="ARBA00011900"/>
    </source>
</evidence>
<dbReference type="InterPro" id="IPR029063">
    <property type="entry name" value="SAM-dependent_MTases_sf"/>
</dbReference>
<sequence length="1141" mass="132144">MNTNALKIFAQQTRKKLRELVQTKLKLVLTTDSAELRGREKDIETLKTKIALSGEDAVVEEVAYTWFNRVMAFRFMDANGYTNPRIVTPAEGQQRPEILQDALSGSVLEELFISVDEVNDLLSGRTGVADPQAALYRRLLVAECNRWGEVMPFLFERIADYTELLLPDDLLSERSFVTDIRQGMSDDDCQDVEIIGWLYQFYVSEENERLIQSKKKYKREELAPASQLFTPEWIVRYMVDNTLGQYWSEMYPDSNLADTLEFYITPDDVSVLPKRKIKPIEEIKFYDPCVGSAHILSYAFDVFYKMYEELGYSHSEIPKLIIENNLWGTDIDPRAAQLSSFVLSMKGRKCYNRLFRKGVMPNITYYRDFEEDEKFGQAASLGSLITVTEDDVAERNVSSQEIDLFNQRYESEHLNKLYQILGQRYDLVVTNPPYISSSRMDDTTKSYVEANYPETKSDLFATFVFRCLELCNPDGLTGYMTPFVWMFISSYEQMRKRLIEDHFINNLVQLEYSGFDGATVPICTFTIRNKPLNAKGCYIRLNDFKGSQNQAPKTLEAIQNRNCGWFFTANQNEFEKIPGSPIGYWVSNSAILNFKKGVVLDKLCTMRQGMASGDNNRFIRDWFEVEIRKCNFNATNKNNAFQSGCKWFPIDKGGGFRKWYGLNENLINFNFDSYTILKKMGNKCPSEDLYFYNGLTWGKISSSKFSVRYSDTGAIFSDAGMKIVFKDSYPDSNLLAFMNSKISLLYLKVFSETFNFEKGNLAKLPIVNINKDIIGGLSEKCIIISRQDWDAHEISWNFKISPLIEPVLSDTRIVERCNFSLMNSSLKNRYGNYVNIWRERFFQLHANEEELNRQFIEIYGLQDELTPDVPLEEITILQQGEIKFVDGDIEFQADVVMKQFISYLVGCFMGRYSVDKPGLIIADTNVDLHSLGLKVQGLEGTPQDSTLEIDDDGIIPILDDEYFNDDMTVRIQGAIEKLFGRESYAENIRFMEEALGKELRKYMDKDFYKEHVQRYKKRPIYWMFSSAKGTFKALVYMHRLQSDSLSKMHADYVLPFISMLEQKRAHLDELQVREDISSAEMNRARKEIEQLRSKLMEVRDFEQRLVAMASRRITIDLDDGVRINYPKFGDLLVKIPGLEKE</sequence>
<evidence type="ECO:0000313" key="8">
    <source>
        <dbReference type="EMBL" id="NYI50660.1"/>
    </source>
</evidence>
<dbReference type="AlphaFoldDB" id="A0A8E2D699"/>
<feature type="domain" description="Type II methyltransferase M.TaqI-like" evidence="7">
    <location>
        <begin position="324"/>
        <end position="512"/>
    </location>
</feature>
<organism evidence="8 9">
    <name type="scientific">Macellibacteroides fermentans</name>
    <dbReference type="NCBI Taxonomy" id="879969"/>
    <lineage>
        <taxon>Bacteria</taxon>
        <taxon>Pseudomonadati</taxon>
        <taxon>Bacteroidota</taxon>
        <taxon>Bacteroidia</taxon>
        <taxon>Bacteroidales</taxon>
        <taxon>Porphyromonadaceae</taxon>
        <taxon>Macellibacteroides</taxon>
    </lineage>
</organism>
<dbReference type="InterPro" id="IPR050953">
    <property type="entry name" value="N4_N6_ade-DNA_methylase"/>
</dbReference>
<dbReference type="InterPro" id="IPR002052">
    <property type="entry name" value="DNA_methylase_N6_adenine_CS"/>
</dbReference>
<protein>
    <recommendedName>
        <fullName evidence="1">site-specific DNA-methyltransferase (adenine-specific)</fullName>
        <ecNumber evidence="1">2.1.1.72</ecNumber>
    </recommendedName>
</protein>
<reference evidence="8 9" key="1">
    <citation type="submission" date="2020-07" db="EMBL/GenBank/DDBJ databases">
        <title>Genomic Encyclopedia of Type Strains, Phase IV (KMG-IV): sequencing the most valuable type-strain genomes for metagenomic binning, comparative biology and taxonomic classification.</title>
        <authorList>
            <person name="Goeker M."/>
        </authorList>
    </citation>
    <scope>NUCLEOTIDE SEQUENCE [LARGE SCALE GENOMIC DNA]</scope>
    <source>
        <strain evidence="8 9">DSM 23697</strain>
    </source>
</reference>
<keyword evidence="3" id="KW-0808">Transferase</keyword>
<evidence type="ECO:0000256" key="5">
    <source>
        <dbReference type="ARBA" id="ARBA00047942"/>
    </source>
</evidence>
<dbReference type="Proteomes" id="UP000574332">
    <property type="component" value="Unassembled WGS sequence"/>
</dbReference>
<keyword evidence="4" id="KW-0949">S-adenosyl-L-methionine</keyword>
<evidence type="ECO:0000256" key="2">
    <source>
        <dbReference type="ARBA" id="ARBA00022603"/>
    </source>
</evidence>
<name>A0A8E2D699_9PORP</name>
<dbReference type="PANTHER" id="PTHR33841">
    <property type="entry name" value="DNA METHYLTRANSFERASE YEEA-RELATED"/>
    <property type="match status" value="1"/>
</dbReference>
<evidence type="ECO:0000256" key="3">
    <source>
        <dbReference type="ARBA" id="ARBA00022679"/>
    </source>
</evidence>
<gene>
    <name evidence="8" type="ORF">F5613_002822</name>
</gene>
<evidence type="ECO:0000259" key="7">
    <source>
        <dbReference type="Pfam" id="PF07669"/>
    </source>
</evidence>
<dbReference type="PANTHER" id="PTHR33841:SF1">
    <property type="entry name" value="DNA METHYLTRANSFERASE A"/>
    <property type="match status" value="1"/>
</dbReference>
<dbReference type="RefSeq" id="WP_179400144.1">
    <property type="nucleotide sequence ID" value="NZ_JACCCY010000004.1"/>
</dbReference>
<evidence type="ECO:0000256" key="4">
    <source>
        <dbReference type="ARBA" id="ARBA00022691"/>
    </source>
</evidence>
<dbReference type="InterPro" id="IPR047939">
    <property type="entry name" value="BREX_1_PglX"/>
</dbReference>
<dbReference type="InterPro" id="IPR011639">
    <property type="entry name" value="MethylTrfase_TaqI-like_dom"/>
</dbReference>
<comment type="caution">
    <text evidence="8">The sequence shown here is derived from an EMBL/GenBank/DDBJ whole genome shotgun (WGS) entry which is preliminary data.</text>
</comment>
<keyword evidence="6" id="KW-0175">Coiled coil</keyword>
<dbReference type="GO" id="GO:0009007">
    <property type="term" value="F:site-specific DNA-methyltransferase (adenine-specific) activity"/>
    <property type="evidence" value="ECO:0007669"/>
    <property type="project" value="UniProtKB-EC"/>
</dbReference>
<accession>A0A8E2D699</accession>
<dbReference type="GO" id="GO:0003676">
    <property type="term" value="F:nucleic acid binding"/>
    <property type="evidence" value="ECO:0007669"/>
    <property type="project" value="InterPro"/>
</dbReference>
<comment type="catalytic activity">
    <reaction evidence="5">
        <text>a 2'-deoxyadenosine in DNA + S-adenosyl-L-methionine = an N(6)-methyl-2'-deoxyadenosine in DNA + S-adenosyl-L-homocysteine + H(+)</text>
        <dbReference type="Rhea" id="RHEA:15197"/>
        <dbReference type="Rhea" id="RHEA-COMP:12418"/>
        <dbReference type="Rhea" id="RHEA-COMP:12419"/>
        <dbReference type="ChEBI" id="CHEBI:15378"/>
        <dbReference type="ChEBI" id="CHEBI:57856"/>
        <dbReference type="ChEBI" id="CHEBI:59789"/>
        <dbReference type="ChEBI" id="CHEBI:90615"/>
        <dbReference type="ChEBI" id="CHEBI:90616"/>
        <dbReference type="EC" id="2.1.1.72"/>
    </reaction>
</comment>
<evidence type="ECO:0000256" key="6">
    <source>
        <dbReference type="SAM" id="Coils"/>
    </source>
</evidence>
<dbReference type="NCBIfam" id="NF033452">
    <property type="entry name" value="BREX_1_MTaseX"/>
    <property type="match status" value="1"/>
</dbReference>
<keyword evidence="2" id="KW-0489">Methyltransferase</keyword>
<dbReference type="GO" id="GO:0006304">
    <property type="term" value="P:DNA modification"/>
    <property type="evidence" value="ECO:0007669"/>
    <property type="project" value="InterPro"/>
</dbReference>
<evidence type="ECO:0000313" key="9">
    <source>
        <dbReference type="Proteomes" id="UP000574332"/>
    </source>
</evidence>
<dbReference type="EC" id="2.1.1.72" evidence="1"/>
<dbReference type="PROSITE" id="PS00092">
    <property type="entry name" value="N6_MTASE"/>
    <property type="match status" value="1"/>
</dbReference>
<proteinExistence type="predicted"/>
<dbReference type="SUPFAM" id="SSF53335">
    <property type="entry name" value="S-adenosyl-L-methionine-dependent methyltransferases"/>
    <property type="match status" value="1"/>
</dbReference>
<feature type="coiled-coil region" evidence="6">
    <location>
        <begin position="1067"/>
        <end position="1101"/>
    </location>
</feature>
<dbReference type="GO" id="GO:0032259">
    <property type="term" value="P:methylation"/>
    <property type="evidence" value="ECO:0007669"/>
    <property type="project" value="UniProtKB-KW"/>
</dbReference>
<dbReference type="Pfam" id="PF07669">
    <property type="entry name" value="Eco57I"/>
    <property type="match status" value="1"/>
</dbReference>
<dbReference type="Gene3D" id="3.40.50.150">
    <property type="entry name" value="Vaccinia Virus protein VP39"/>
    <property type="match status" value="1"/>
</dbReference>